<comment type="caution">
    <text evidence="2">The sequence shown here is derived from an EMBL/GenBank/DDBJ whole genome shotgun (WGS) entry which is preliminary data.</text>
</comment>
<proteinExistence type="predicted"/>
<keyword evidence="3" id="KW-1185">Reference proteome</keyword>
<reference evidence="2 3" key="1">
    <citation type="journal article" date="2023" name="Nucleic Acids Res.">
        <title>The hologenome of Daphnia magna reveals possible DNA methylation and microbiome-mediated evolution of the host genome.</title>
        <authorList>
            <person name="Chaturvedi A."/>
            <person name="Li X."/>
            <person name="Dhandapani V."/>
            <person name="Marshall H."/>
            <person name="Kissane S."/>
            <person name="Cuenca-Cambronero M."/>
            <person name="Asole G."/>
            <person name="Calvet F."/>
            <person name="Ruiz-Romero M."/>
            <person name="Marangio P."/>
            <person name="Guigo R."/>
            <person name="Rago D."/>
            <person name="Mirbahai L."/>
            <person name="Eastwood N."/>
            <person name="Colbourne J.K."/>
            <person name="Zhou J."/>
            <person name="Mallon E."/>
            <person name="Orsini L."/>
        </authorList>
    </citation>
    <scope>NUCLEOTIDE SEQUENCE [LARGE SCALE GENOMIC DNA]</scope>
    <source>
        <strain evidence="2">LRV0_1</strain>
    </source>
</reference>
<dbReference type="EMBL" id="JAOYFB010000036">
    <property type="protein sequence ID" value="KAK4019915.1"/>
    <property type="molecule type" value="Genomic_DNA"/>
</dbReference>
<evidence type="ECO:0000256" key="1">
    <source>
        <dbReference type="SAM" id="MobiDB-lite"/>
    </source>
</evidence>
<evidence type="ECO:0000313" key="2">
    <source>
        <dbReference type="EMBL" id="KAK4019915.1"/>
    </source>
</evidence>
<accession>A0ABR0A4K2</accession>
<evidence type="ECO:0000313" key="3">
    <source>
        <dbReference type="Proteomes" id="UP001234178"/>
    </source>
</evidence>
<dbReference type="Proteomes" id="UP001234178">
    <property type="component" value="Unassembled WGS sequence"/>
</dbReference>
<sequence length="66" mass="7713">MAVCRRTYKTYPSNGRRGRVNNSAVDVLFEFKRNSMVRLTPHEKIKDCGRKETPPPENWGWVSTPF</sequence>
<organism evidence="2 3">
    <name type="scientific">Daphnia magna</name>
    <dbReference type="NCBI Taxonomy" id="35525"/>
    <lineage>
        <taxon>Eukaryota</taxon>
        <taxon>Metazoa</taxon>
        <taxon>Ecdysozoa</taxon>
        <taxon>Arthropoda</taxon>
        <taxon>Crustacea</taxon>
        <taxon>Branchiopoda</taxon>
        <taxon>Diplostraca</taxon>
        <taxon>Cladocera</taxon>
        <taxon>Anomopoda</taxon>
        <taxon>Daphniidae</taxon>
        <taxon>Daphnia</taxon>
    </lineage>
</organism>
<gene>
    <name evidence="2" type="ORF">OUZ56_001916</name>
</gene>
<feature type="region of interest" description="Disordered" evidence="1">
    <location>
        <begin position="46"/>
        <end position="66"/>
    </location>
</feature>
<protein>
    <submittedName>
        <fullName evidence="2">Uncharacterized protein</fullName>
    </submittedName>
</protein>
<name>A0ABR0A4K2_9CRUS</name>